<dbReference type="InterPro" id="IPR006047">
    <property type="entry name" value="GH13_cat_dom"/>
</dbReference>
<dbReference type="Gene3D" id="1.10.10.760">
    <property type="entry name" value="E-set domains of sugar-utilizing enzymes"/>
    <property type="match status" value="1"/>
</dbReference>
<dbReference type="SMART" id="SM00642">
    <property type="entry name" value="Aamy"/>
    <property type="match status" value="1"/>
</dbReference>
<keyword evidence="7 14" id="KW-0378">Hydrolase</keyword>
<keyword evidence="6" id="KW-0963">Cytoplasm</keyword>
<proteinExistence type="inferred from homology"/>
<dbReference type="InterPro" id="IPR013783">
    <property type="entry name" value="Ig-like_fold"/>
</dbReference>
<keyword evidence="20" id="KW-1185">Reference proteome</keyword>
<comment type="similarity">
    <text evidence="3 14">Belongs to the glycosyl hydrolase 13 family.</text>
</comment>
<dbReference type="InterPro" id="IPR012768">
    <property type="entry name" value="Trehalose_TreZ"/>
</dbReference>
<dbReference type="GO" id="GO:0005737">
    <property type="term" value="C:cytoplasm"/>
    <property type="evidence" value="ECO:0007669"/>
    <property type="project" value="UniProtKB-SubCell"/>
</dbReference>
<evidence type="ECO:0000256" key="5">
    <source>
        <dbReference type="ARBA" id="ARBA00015938"/>
    </source>
</evidence>
<evidence type="ECO:0000256" key="14">
    <source>
        <dbReference type="PIRNR" id="PIRNR006337"/>
    </source>
</evidence>
<dbReference type="PANTHER" id="PTHR43651:SF11">
    <property type="entry name" value="MALTO-OLIGOSYLTREHALOSE TREHALOHYDROLASE"/>
    <property type="match status" value="1"/>
</dbReference>
<keyword evidence="9 14" id="KW-0326">Glycosidase</keyword>
<dbReference type="GO" id="GO:0005992">
    <property type="term" value="P:trehalose biosynthetic process"/>
    <property type="evidence" value="ECO:0007669"/>
    <property type="project" value="UniProtKB-UniRule"/>
</dbReference>
<dbReference type="Gene3D" id="2.60.40.10">
    <property type="entry name" value="Immunoglobulins"/>
    <property type="match status" value="1"/>
</dbReference>
<dbReference type="PIRSF" id="PIRSF006337">
    <property type="entry name" value="Trehalose_TreZ"/>
    <property type="match status" value="1"/>
</dbReference>
<evidence type="ECO:0000256" key="1">
    <source>
        <dbReference type="ARBA" id="ARBA00004496"/>
    </source>
</evidence>
<evidence type="ECO:0000313" key="19">
    <source>
        <dbReference type="EMBL" id="PNU03430.1"/>
    </source>
</evidence>
<dbReference type="AlphaFoldDB" id="A0A2K2FXE3"/>
<dbReference type="GO" id="GO:0033942">
    <property type="term" value="F:4-alpha-D-(1-&gt;4)-alpha-D-glucanotrehalose trehalohydrolase activity"/>
    <property type="evidence" value="ECO:0007669"/>
    <property type="project" value="UniProtKB-EC"/>
</dbReference>
<comment type="caution">
    <text evidence="19">The sequence shown here is derived from an EMBL/GenBank/DDBJ whole genome shotgun (WGS) entry which is preliminary data.</text>
</comment>
<evidence type="ECO:0000256" key="7">
    <source>
        <dbReference type="ARBA" id="ARBA00022801"/>
    </source>
</evidence>
<gene>
    <name evidence="19" type="ORF">A8V01_06900</name>
</gene>
<organism evidence="19 20">
    <name type="scientific">Novosphingobium guangzhouense</name>
    <dbReference type="NCBI Taxonomy" id="1850347"/>
    <lineage>
        <taxon>Bacteria</taxon>
        <taxon>Pseudomonadati</taxon>
        <taxon>Pseudomonadota</taxon>
        <taxon>Alphaproteobacteria</taxon>
        <taxon>Sphingomonadales</taxon>
        <taxon>Sphingomonadaceae</taxon>
        <taxon>Novosphingobium</taxon>
    </lineage>
</organism>
<dbReference type="UniPathway" id="UPA00299"/>
<dbReference type="Pfam" id="PF00128">
    <property type="entry name" value="Alpha-amylase"/>
    <property type="match status" value="1"/>
</dbReference>
<evidence type="ECO:0000256" key="11">
    <source>
        <dbReference type="ARBA" id="ARBA00033284"/>
    </source>
</evidence>
<dbReference type="InterPro" id="IPR044901">
    <property type="entry name" value="Trehalose_TreZ_E-set_sf"/>
</dbReference>
<evidence type="ECO:0000256" key="8">
    <source>
        <dbReference type="ARBA" id="ARBA00023277"/>
    </source>
</evidence>
<feature type="binding site" evidence="16">
    <location>
        <begin position="251"/>
        <end position="256"/>
    </location>
    <ligand>
        <name>substrate</name>
    </ligand>
</feature>
<comment type="catalytic activity">
    <reaction evidence="12 14">
        <text>hydrolysis of (1-&gt;4)-alpha-D-glucosidic linkage in 4-alpha-D-[(1-&gt;4)-alpha-D-glucanosyl]n trehalose to yield trehalose and (1-&gt;4)-alpha-D-glucan.</text>
        <dbReference type="EC" id="3.2.1.141"/>
    </reaction>
</comment>
<dbReference type="InterPro" id="IPR017853">
    <property type="entry name" value="GH"/>
</dbReference>
<dbReference type="RefSeq" id="WP_103097861.1">
    <property type="nucleotide sequence ID" value="NZ_LYMM01000051.1"/>
</dbReference>
<dbReference type="CDD" id="cd11325">
    <property type="entry name" value="AmyAc_GTHase"/>
    <property type="match status" value="1"/>
</dbReference>
<evidence type="ECO:0000259" key="18">
    <source>
        <dbReference type="SMART" id="SM00642"/>
    </source>
</evidence>
<dbReference type="NCBIfam" id="TIGR02402">
    <property type="entry name" value="trehalose_TreZ"/>
    <property type="match status" value="1"/>
</dbReference>
<dbReference type="EC" id="3.2.1.141" evidence="4 13"/>
<evidence type="ECO:0000256" key="9">
    <source>
        <dbReference type="ARBA" id="ARBA00023295"/>
    </source>
</evidence>
<evidence type="ECO:0000313" key="20">
    <source>
        <dbReference type="Proteomes" id="UP000236327"/>
    </source>
</evidence>
<dbReference type="SUPFAM" id="SSF51445">
    <property type="entry name" value="(Trans)glycosidases"/>
    <property type="match status" value="1"/>
</dbReference>
<sequence length="574" mass="63170">MATQWGARPIGGGNWRFGLWAPEATEARVEINGLAMPALAAGQGWWLFEGEAEAGDAYRWVLDGTPYPDPAARAQIADVHGSSNLVDHAAFAWRNPWRGRPWHEAVIYELHIGTFTPEGTFTAAMAELPRLANLGVTMIEIMPVAQFEGTRGWGYDGVLPFAPHPAYGSPDDMRALVDAAHGHGIAVLLDVVYNHFGPAGNYLSGWCPSFFHPDRTSPWGAGIAFEAPAVREYFIANALHWLDEYRLDGLRLDAVHAIEDHSPVHFLDELGQRARAVEWDRPIHLITEDERNLARYFAADAPFDGTWNDDWHHALHCLLTGEAESYYAPFAVDPAGDIATALSDGYVEQGQIREHGDAPPRGEPSGELPRTAFVNFLGNHDQVGNRALGERLHHLARDPHAYRIATALTLLTPFTPMLFMGDEFLTDAPFRFFVDFTGDLAHAVREGRAREFARFASFAGEVPDPVAEETFLASRIGAPVRAEQHDHVAFVRDLLHLRRNHVTPLIATNPQPAAIVGREGRRIDAAWSFGPATLRMHARLGPDIDQPAPELPGTILHLSDASSPFALIAAVSSE</sequence>
<dbReference type="Proteomes" id="UP000236327">
    <property type="component" value="Unassembled WGS sequence"/>
</dbReference>
<feature type="domain" description="Glycosyl hydrolase family 13 catalytic" evidence="18">
    <location>
        <begin position="89"/>
        <end position="454"/>
    </location>
</feature>
<evidence type="ECO:0000256" key="12">
    <source>
        <dbReference type="ARBA" id="ARBA00034013"/>
    </source>
</evidence>
<name>A0A2K2FXE3_9SPHN</name>
<evidence type="ECO:0000256" key="15">
    <source>
        <dbReference type="PIRSR" id="PIRSR006337-1"/>
    </source>
</evidence>
<evidence type="ECO:0000256" key="3">
    <source>
        <dbReference type="ARBA" id="ARBA00008061"/>
    </source>
</evidence>
<evidence type="ECO:0000256" key="6">
    <source>
        <dbReference type="ARBA" id="ARBA00022490"/>
    </source>
</evidence>
<accession>A0A2K2FXE3</accession>
<comment type="subcellular location">
    <subcellularLocation>
        <location evidence="1 15">Cytoplasm</location>
    </subcellularLocation>
</comment>
<comment type="pathway">
    <text evidence="2 14">Glycan biosynthesis; trehalose biosynthesis.</text>
</comment>
<feature type="binding site" evidence="16">
    <location>
        <begin position="309"/>
        <end position="313"/>
    </location>
    <ligand>
        <name>substrate</name>
    </ligand>
</feature>
<evidence type="ECO:0000256" key="10">
    <source>
        <dbReference type="ARBA" id="ARBA00032057"/>
    </source>
</evidence>
<evidence type="ECO:0000256" key="13">
    <source>
        <dbReference type="NCBIfam" id="TIGR02402"/>
    </source>
</evidence>
<feature type="site" description="Transition state stabilizer" evidence="17">
    <location>
        <position position="381"/>
    </location>
</feature>
<feature type="active site" description="Nucleophile" evidence="15">
    <location>
        <position position="253"/>
    </location>
</feature>
<protein>
    <recommendedName>
        <fullName evidence="5 13">Malto-oligosyltrehalose trehalohydrolase</fullName>
        <shortName evidence="14">MTHase</shortName>
        <ecNumber evidence="4 13">3.2.1.141</ecNumber>
    </recommendedName>
    <alternativeName>
        <fullName evidence="11 14">4-alpha-D-((1-&gt;4)-alpha-D-glucano)trehalose trehalohydrolase</fullName>
    </alternativeName>
    <alternativeName>
        <fullName evidence="10 14">Maltooligosyl trehalose trehalohydrolase</fullName>
    </alternativeName>
</protein>
<dbReference type="InterPro" id="IPR014756">
    <property type="entry name" value="Ig_E-set"/>
</dbReference>
<evidence type="ECO:0000256" key="17">
    <source>
        <dbReference type="PIRSR" id="PIRSR006337-3"/>
    </source>
</evidence>
<dbReference type="PANTHER" id="PTHR43651">
    <property type="entry name" value="1,4-ALPHA-GLUCAN-BRANCHING ENZYME"/>
    <property type="match status" value="1"/>
</dbReference>
<evidence type="ECO:0000256" key="16">
    <source>
        <dbReference type="PIRSR" id="PIRSR006337-2"/>
    </source>
</evidence>
<keyword evidence="8" id="KW-0119">Carbohydrate metabolism</keyword>
<dbReference type="OrthoDB" id="9800174at2"/>
<dbReference type="SUPFAM" id="SSF81296">
    <property type="entry name" value="E set domains"/>
    <property type="match status" value="1"/>
</dbReference>
<dbReference type="CDD" id="cd02853">
    <property type="entry name" value="E_set_MTHase_like_N"/>
    <property type="match status" value="1"/>
</dbReference>
<evidence type="ECO:0000256" key="2">
    <source>
        <dbReference type="ARBA" id="ARBA00005199"/>
    </source>
</evidence>
<evidence type="ECO:0000256" key="4">
    <source>
        <dbReference type="ARBA" id="ARBA00012268"/>
    </source>
</evidence>
<dbReference type="Gene3D" id="3.20.20.80">
    <property type="entry name" value="Glycosidases"/>
    <property type="match status" value="1"/>
</dbReference>
<dbReference type="EMBL" id="LYMM01000051">
    <property type="protein sequence ID" value="PNU03430.1"/>
    <property type="molecule type" value="Genomic_DNA"/>
</dbReference>
<feature type="active site" description="Proton donor" evidence="15">
    <location>
        <position position="288"/>
    </location>
</feature>
<feature type="binding site" evidence="16">
    <location>
        <begin position="380"/>
        <end position="385"/>
    </location>
    <ligand>
        <name>substrate</name>
    </ligand>
</feature>
<reference evidence="19 20" key="1">
    <citation type="submission" date="2016-05" db="EMBL/GenBank/DDBJ databases">
        <title>Complete genome sequence of Novosphingobium guangzhouense SA925(T).</title>
        <authorList>
            <person name="Sha S."/>
        </authorList>
    </citation>
    <scope>NUCLEOTIDE SEQUENCE [LARGE SCALE GENOMIC DNA]</scope>
    <source>
        <strain evidence="19 20">SA925</strain>
    </source>
</reference>